<dbReference type="Gene3D" id="3.65.10.10">
    <property type="entry name" value="Enolpyruvate transferase domain"/>
    <property type="match status" value="2"/>
</dbReference>
<evidence type="ECO:0000256" key="7">
    <source>
        <dbReference type="ARBA" id="ARBA00022984"/>
    </source>
</evidence>
<comment type="catalytic activity">
    <reaction evidence="11 12">
        <text>phosphoenolpyruvate + UDP-N-acetyl-alpha-D-glucosamine = UDP-N-acetyl-3-O-(1-carboxyvinyl)-alpha-D-glucosamine + phosphate</text>
        <dbReference type="Rhea" id="RHEA:18681"/>
        <dbReference type="ChEBI" id="CHEBI:43474"/>
        <dbReference type="ChEBI" id="CHEBI:57705"/>
        <dbReference type="ChEBI" id="CHEBI:58702"/>
        <dbReference type="ChEBI" id="CHEBI:68483"/>
        <dbReference type="EC" id="2.5.1.7"/>
    </reaction>
</comment>
<dbReference type="HAMAP" id="MF_00111">
    <property type="entry name" value="MurA"/>
    <property type="match status" value="1"/>
</dbReference>
<evidence type="ECO:0000256" key="5">
    <source>
        <dbReference type="ARBA" id="ARBA00022679"/>
    </source>
</evidence>
<dbReference type="Proteomes" id="UP000178636">
    <property type="component" value="Unassembled WGS sequence"/>
</dbReference>
<feature type="binding site" evidence="12">
    <location>
        <position position="315"/>
    </location>
    <ligand>
        <name>UDP-N-acetyl-alpha-D-glucosamine</name>
        <dbReference type="ChEBI" id="CHEBI:57705"/>
    </ligand>
</feature>
<evidence type="ECO:0000259" key="13">
    <source>
        <dbReference type="Pfam" id="PF00275"/>
    </source>
</evidence>
<evidence type="ECO:0000313" key="15">
    <source>
        <dbReference type="Proteomes" id="UP000178636"/>
    </source>
</evidence>
<comment type="caution">
    <text evidence="12">Lacks conserved residue(s) required for the propagation of feature annotation.</text>
</comment>
<keyword evidence="12" id="KW-0670">Pyruvate</keyword>
<dbReference type="InterPro" id="IPR036968">
    <property type="entry name" value="Enolpyruvate_Tfrase_sf"/>
</dbReference>
<dbReference type="InterPro" id="IPR013792">
    <property type="entry name" value="RNA3'P_cycl/enolpyr_Trfase_a/b"/>
</dbReference>
<dbReference type="PANTHER" id="PTHR43783:SF1">
    <property type="entry name" value="UDP-N-ACETYLGLUCOSAMINE 1-CARBOXYVINYLTRANSFERASE"/>
    <property type="match status" value="1"/>
</dbReference>
<dbReference type="PANTHER" id="PTHR43783">
    <property type="entry name" value="UDP-N-ACETYLGLUCOSAMINE 1-CARBOXYVINYLTRANSFERASE"/>
    <property type="match status" value="1"/>
</dbReference>
<sequence>MSEHFVVKGFAGKRTLSGSISVRGAKNAALKGIAASILFRTPVSFTNVPEIEDVSRMLEIVRTMGGSASFNDHCAAVDASTLSETTITPEIAKRLRASIVLTGPVLARFGKAKFPHPGGCVIGERPIDLFIEGFEKMGARVKRSGKFYDIRAEGGVLRGAELFFRTQSVTGTETFMMAAVLAKGETVIKNAAMEPEIVWLAELLNASGARITGAGTPSVTIRGGKLLAAPKKPFHVIPDRIEAGSFLILGALAAKKLVVRDIVPEHLESLIELLEYTGAHLTRSASAITVFAPPKAKPFRPVSVRTHEYPGFPTDLQAPMMVYLTQGEGESMVFETIFEGRLNFTESLNRMGANITMMDPHRVLVKGATALRGRELESPDLRAGLAFVVAAVVADGTSEINNVYNIDRGYERVEERLRTIGVNIIRKGGEKKGSA</sequence>
<evidence type="ECO:0000256" key="2">
    <source>
        <dbReference type="ARBA" id="ARBA00004752"/>
    </source>
</evidence>
<dbReference type="GO" id="GO:0019277">
    <property type="term" value="P:UDP-N-acetylgalactosamine biosynthetic process"/>
    <property type="evidence" value="ECO:0007669"/>
    <property type="project" value="InterPro"/>
</dbReference>
<feature type="binding site" evidence="12">
    <location>
        <position position="96"/>
    </location>
    <ligand>
        <name>UDP-N-acetyl-alpha-D-glucosamine</name>
        <dbReference type="ChEBI" id="CHEBI:57705"/>
    </ligand>
</feature>
<accession>A0A1G2DCQ5</accession>
<evidence type="ECO:0000256" key="1">
    <source>
        <dbReference type="ARBA" id="ARBA00004496"/>
    </source>
</evidence>
<keyword evidence="5 12" id="KW-0808">Transferase</keyword>
<feature type="modified residue" description="2-(S-cysteinyl)pyruvic acid O-phosphothioketal" evidence="12">
    <location>
        <position position="120"/>
    </location>
</feature>
<keyword evidence="7 12" id="KW-0573">Peptidoglycan synthesis</keyword>
<evidence type="ECO:0000256" key="9">
    <source>
        <dbReference type="ARBA" id="ARBA00023316"/>
    </source>
</evidence>
<feature type="binding site" evidence="12">
    <location>
        <begin position="125"/>
        <end position="129"/>
    </location>
    <ligand>
        <name>UDP-N-acetyl-alpha-D-glucosamine</name>
        <dbReference type="ChEBI" id="CHEBI:57705"/>
    </ligand>
</feature>
<dbReference type="AlphaFoldDB" id="A0A1G2DCQ5"/>
<evidence type="ECO:0000256" key="6">
    <source>
        <dbReference type="ARBA" id="ARBA00022960"/>
    </source>
</evidence>
<evidence type="ECO:0000256" key="10">
    <source>
        <dbReference type="ARBA" id="ARBA00038367"/>
    </source>
</evidence>
<evidence type="ECO:0000256" key="12">
    <source>
        <dbReference type="HAMAP-Rule" id="MF_00111"/>
    </source>
</evidence>
<feature type="active site" description="Proton donor" evidence="12">
    <location>
        <position position="120"/>
    </location>
</feature>
<dbReference type="Pfam" id="PF00275">
    <property type="entry name" value="EPSP_synthase"/>
    <property type="match status" value="1"/>
</dbReference>
<dbReference type="UniPathway" id="UPA00219"/>
<reference evidence="14 15" key="1">
    <citation type="journal article" date="2016" name="Nat. Commun.">
        <title>Thousands of microbial genomes shed light on interconnected biogeochemical processes in an aquifer system.</title>
        <authorList>
            <person name="Anantharaman K."/>
            <person name="Brown C.T."/>
            <person name="Hug L.A."/>
            <person name="Sharon I."/>
            <person name="Castelle C.J."/>
            <person name="Probst A.J."/>
            <person name="Thomas B.C."/>
            <person name="Singh A."/>
            <person name="Wilkins M.J."/>
            <person name="Karaoz U."/>
            <person name="Brodie E.L."/>
            <person name="Williams K.H."/>
            <person name="Hubbard S.S."/>
            <person name="Banfield J.F."/>
        </authorList>
    </citation>
    <scope>NUCLEOTIDE SEQUENCE [LARGE SCALE GENOMIC DNA]</scope>
</reference>
<organism evidence="14 15">
    <name type="scientific">Candidatus Lloydbacteria bacterium RIFCSPHIGHO2_02_FULL_54_17</name>
    <dbReference type="NCBI Taxonomy" id="1798664"/>
    <lineage>
        <taxon>Bacteria</taxon>
        <taxon>Candidatus Lloydiibacteriota</taxon>
    </lineage>
</organism>
<dbReference type="GO" id="GO:0008360">
    <property type="term" value="P:regulation of cell shape"/>
    <property type="evidence" value="ECO:0007669"/>
    <property type="project" value="UniProtKB-KW"/>
</dbReference>
<evidence type="ECO:0000256" key="8">
    <source>
        <dbReference type="ARBA" id="ARBA00023306"/>
    </source>
</evidence>
<dbReference type="STRING" id="1798664.A3C93_01710"/>
<name>A0A1G2DCQ5_9BACT</name>
<keyword evidence="8 12" id="KW-0131">Cell cycle</keyword>
<dbReference type="SUPFAM" id="SSF55205">
    <property type="entry name" value="EPT/RTPC-like"/>
    <property type="match status" value="1"/>
</dbReference>
<comment type="caution">
    <text evidence="14">The sequence shown here is derived from an EMBL/GenBank/DDBJ whole genome shotgun (WGS) entry which is preliminary data.</text>
</comment>
<keyword evidence="4 12" id="KW-0132">Cell division</keyword>
<keyword evidence="9 12" id="KW-0961">Cell wall biogenesis/degradation</keyword>
<evidence type="ECO:0000256" key="3">
    <source>
        <dbReference type="ARBA" id="ARBA00022490"/>
    </source>
</evidence>
<dbReference type="CDD" id="cd01555">
    <property type="entry name" value="UdpNAET"/>
    <property type="match status" value="1"/>
</dbReference>
<comment type="subcellular location">
    <subcellularLocation>
        <location evidence="1 12">Cytoplasm</location>
    </subcellularLocation>
</comment>
<dbReference type="EC" id="2.5.1.7" evidence="12"/>
<dbReference type="GO" id="GO:0071555">
    <property type="term" value="P:cell wall organization"/>
    <property type="evidence" value="ECO:0007669"/>
    <property type="project" value="UniProtKB-KW"/>
</dbReference>
<comment type="similarity">
    <text evidence="10 12">Belongs to the EPSP synthase family. MurA subfamily.</text>
</comment>
<feature type="domain" description="Enolpyruvate transferase" evidence="13">
    <location>
        <begin position="13"/>
        <end position="417"/>
    </location>
</feature>
<keyword evidence="3 12" id="KW-0963">Cytoplasm</keyword>
<dbReference type="NCBIfam" id="TIGR01072">
    <property type="entry name" value="murA"/>
    <property type="match status" value="1"/>
</dbReference>
<evidence type="ECO:0000313" key="14">
    <source>
        <dbReference type="EMBL" id="OGZ11414.1"/>
    </source>
</evidence>
<comment type="function">
    <text evidence="12">Cell wall formation. Adds enolpyruvyl to UDP-N-acetylglucosamine.</text>
</comment>
<dbReference type="GO" id="GO:0008760">
    <property type="term" value="F:UDP-N-acetylglucosamine 1-carboxyvinyltransferase activity"/>
    <property type="evidence" value="ECO:0007669"/>
    <property type="project" value="UniProtKB-UniRule"/>
</dbReference>
<dbReference type="EMBL" id="MHLO01000034">
    <property type="protein sequence ID" value="OGZ11414.1"/>
    <property type="molecule type" value="Genomic_DNA"/>
</dbReference>
<dbReference type="InterPro" id="IPR050068">
    <property type="entry name" value="MurA_subfamily"/>
</dbReference>
<dbReference type="GO" id="GO:0005737">
    <property type="term" value="C:cytoplasm"/>
    <property type="evidence" value="ECO:0007669"/>
    <property type="project" value="UniProtKB-SubCell"/>
</dbReference>
<dbReference type="InterPro" id="IPR001986">
    <property type="entry name" value="Enolpyruvate_Tfrase_dom"/>
</dbReference>
<dbReference type="GO" id="GO:0051301">
    <property type="term" value="P:cell division"/>
    <property type="evidence" value="ECO:0007669"/>
    <property type="project" value="UniProtKB-KW"/>
</dbReference>
<comment type="pathway">
    <text evidence="2 12">Cell wall biogenesis; peptidoglycan biosynthesis.</text>
</comment>
<evidence type="ECO:0000256" key="11">
    <source>
        <dbReference type="ARBA" id="ARBA00047527"/>
    </source>
</evidence>
<keyword evidence="6 12" id="KW-0133">Cell shape</keyword>
<evidence type="ECO:0000256" key="4">
    <source>
        <dbReference type="ARBA" id="ARBA00022618"/>
    </source>
</evidence>
<dbReference type="NCBIfam" id="NF006873">
    <property type="entry name" value="PRK09369.1"/>
    <property type="match status" value="1"/>
</dbReference>
<gene>
    <name evidence="12" type="primary">murA</name>
    <name evidence="14" type="ORF">A3C93_01710</name>
</gene>
<feature type="binding site" evidence="12">
    <location>
        <position position="337"/>
    </location>
    <ligand>
        <name>UDP-N-acetyl-alpha-D-glucosamine</name>
        <dbReference type="ChEBI" id="CHEBI:57705"/>
    </ligand>
</feature>
<dbReference type="InterPro" id="IPR005750">
    <property type="entry name" value="UDP_GlcNAc_COvinyl_MurA"/>
</dbReference>
<dbReference type="GO" id="GO:0009252">
    <property type="term" value="P:peptidoglycan biosynthetic process"/>
    <property type="evidence" value="ECO:0007669"/>
    <property type="project" value="UniProtKB-UniRule"/>
</dbReference>
<proteinExistence type="inferred from homology"/>
<feature type="binding site" evidence="12">
    <location>
        <begin position="26"/>
        <end position="27"/>
    </location>
    <ligand>
        <name>phosphoenolpyruvate</name>
        <dbReference type="ChEBI" id="CHEBI:58702"/>
    </ligand>
</feature>
<protein>
    <recommendedName>
        <fullName evidence="12">UDP-N-acetylglucosamine 1-carboxyvinyltransferase</fullName>
        <ecNumber evidence="12">2.5.1.7</ecNumber>
    </recommendedName>
    <alternativeName>
        <fullName evidence="12">Enoylpyruvate transferase</fullName>
    </alternativeName>
    <alternativeName>
        <fullName evidence="12">UDP-N-acetylglucosamine enolpyruvyl transferase</fullName>
        <shortName evidence="12">EPT</shortName>
    </alternativeName>
</protein>